<dbReference type="EMBL" id="JANDBD010000002">
    <property type="protein sequence ID" value="MCP9271490.1"/>
    <property type="molecule type" value="Genomic_DNA"/>
</dbReference>
<gene>
    <name evidence="1" type="ORF">NM203_04735</name>
</gene>
<sequence>MASVGRDPRRVFQAALNSAIATGARTTSDIGLGAETRAAIDTVAYEHPDASADDIAYACDVFESEHYEHRLTGS</sequence>
<protein>
    <recommendedName>
        <fullName evidence="3">Antitoxin VbhA domain-containing protein</fullName>
    </recommendedName>
</protein>
<reference evidence="1 2" key="1">
    <citation type="submission" date="2022-06" db="EMBL/GenBank/DDBJ databases">
        <title>Mycolicibacterium sp. CAU 1645 isolated from seawater.</title>
        <authorList>
            <person name="Kim W."/>
        </authorList>
    </citation>
    <scope>NUCLEOTIDE SEQUENCE [LARGE SCALE GENOMIC DNA]</scope>
    <source>
        <strain evidence="1 2">CAU 1645</strain>
    </source>
</reference>
<organism evidence="1 2">
    <name type="scientific">Mycolicibacterium arenosum</name>
    <dbReference type="NCBI Taxonomy" id="2952157"/>
    <lineage>
        <taxon>Bacteria</taxon>
        <taxon>Bacillati</taxon>
        <taxon>Actinomycetota</taxon>
        <taxon>Actinomycetes</taxon>
        <taxon>Mycobacteriales</taxon>
        <taxon>Mycobacteriaceae</taxon>
        <taxon>Mycolicibacterium</taxon>
    </lineage>
</organism>
<name>A0ABT1LY20_9MYCO</name>
<keyword evidence="2" id="KW-1185">Reference proteome</keyword>
<evidence type="ECO:0000313" key="1">
    <source>
        <dbReference type="EMBL" id="MCP9271490.1"/>
    </source>
</evidence>
<evidence type="ECO:0008006" key="3">
    <source>
        <dbReference type="Google" id="ProtNLM"/>
    </source>
</evidence>
<evidence type="ECO:0000313" key="2">
    <source>
        <dbReference type="Proteomes" id="UP001651690"/>
    </source>
</evidence>
<accession>A0ABT1LY20</accession>
<proteinExistence type="predicted"/>
<comment type="caution">
    <text evidence="1">The sequence shown here is derived from an EMBL/GenBank/DDBJ whole genome shotgun (WGS) entry which is preliminary data.</text>
</comment>
<dbReference type="RefSeq" id="WP_255058544.1">
    <property type="nucleotide sequence ID" value="NZ_JANDBD010000002.1"/>
</dbReference>
<dbReference type="Proteomes" id="UP001651690">
    <property type="component" value="Unassembled WGS sequence"/>
</dbReference>